<sequence>MGVGIDLVEITRVEEALQRRPGLAQRLFTEAELAYADGTGRPGEHLAARFAAKEAVAKALALEAGWAWREVEVVADGGPPSIRLHGDVAARAGAQGVTAVQVSLTHARDTAGAVALTVPAA</sequence>
<dbReference type="SUPFAM" id="SSF56214">
    <property type="entry name" value="4'-phosphopantetheinyl transferase"/>
    <property type="match status" value="1"/>
</dbReference>
<dbReference type="Proteomes" id="UP000240739">
    <property type="component" value="Unassembled WGS sequence"/>
</dbReference>
<reference evidence="10 11" key="1">
    <citation type="submission" date="2018-03" db="EMBL/GenBank/DDBJ databases">
        <title>Aquarubrobacter algicola gen. nov., sp. nov., a novel actinobacterium isolated from shallow eutrophic lake during the end of cyanobacterial harmful algal blooms.</title>
        <authorList>
            <person name="Chun S.J."/>
        </authorList>
    </citation>
    <scope>NUCLEOTIDE SEQUENCE [LARGE SCALE GENOMIC DNA]</scope>
    <source>
        <strain evidence="10 11">Seoho-28</strain>
    </source>
</reference>
<feature type="domain" description="4'-phosphopantetheinyl transferase" evidence="9">
    <location>
        <begin position="2"/>
        <end position="91"/>
    </location>
</feature>
<comment type="similarity">
    <text evidence="8">Belongs to the P-Pant transferase superfamily. AcpS family.</text>
</comment>
<gene>
    <name evidence="8" type="primary">acpS</name>
    <name evidence="10" type="ORF">C7Y72_15460</name>
</gene>
<evidence type="ECO:0000256" key="4">
    <source>
        <dbReference type="ARBA" id="ARBA00022832"/>
    </source>
</evidence>
<dbReference type="Gene3D" id="3.90.470.20">
    <property type="entry name" value="4'-phosphopantetheinyl transferase domain"/>
    <property type="match status" value="1"/>
</dbReference>
<dbReference type="InterPro" id="IPR004568">
    <property type="entry name" value="Ppantetheine-prot_Trfase_dom"/>
</dbReference>
<evidence type="ECO:0000313" key="11">
    <source>
        <dbReference type="Proteomes" id="UP000240739"/>
    </source>
</evidence>
<dbReference type="GO" id="GO:0000287">
    <property type="term" value="F:magnesium ion binding"/>
    <property type="evidence" value="ECO:0007669"/>
    <property type="project" value="UniProtKB-UniRule"/>
</dbReference>
<evidence type="ECO:0000256" key="2">
    <source>
        <dbReference type="ARBA" id="ARBA00022679"/>
    </source>
</evidence>
<dbReference type="NCBIfam" id="TIGR00556">
    <property type="entry name" value="pantethn_trn"/>
    <property type="match status" value="1"/>
</dbReference>
<dbReference type="EC" id="2.7.8.7" evidence="8"/>
<evidence type="ECO:0000256" key="1">
    <source>
        <dbReference type="ARBA" id="ARBA00022516"/>
    </source>
</evidence>
<dbReference type="Pfam" id="PF01648">
    <property type="entry name" value="ACPS"/>
    <property type="match status" value="1"/>
</dbReference>
<dbReference type="InterPro" id="IPR008278">
    <property type="entry name" value="4-PPantetheinyl_Trfase_dom"/>
</dbReference>
<comment type="cofactor">
    <cofactor evidence="8">
        <name>Mg(2+)</name>
        <dbReference type="ChEBI" id="CHEBI:18420"/>
    </cofactor>
</comment>
<dbReference type="GO" id="GO:0005737">
    <property type="term" value="C:cytoplasm"/>
    <property type="evidence" value="ECO:0007669"/>
    <property type="project" value="UniProtKB-SubCell"/>
</dbReference>
<keyword evidence="4 8" id="KW-0276">Fatty acid metabolism</keyword>
<keyword evidence="11" id="KW-1185">Reference proteome</keyword>
<organism evidence="10 11">
    <name type="scientific">Paraconexibacter algicola</name>
    <dbReference type="NCBI Taxonomy" id="2133960"/>
    <lineage>
        <taxon>Bacteria</taxon>
        <taxon>Bacillati</taxon>
        <taxon>Actinomycetota</taxon>
        <taxon>Thermoleophilia</taxon>
        <taxon>Solirubrobacterales</taxon>
        <taxon>Paraconexibacteraceae</taxon>
        <taxon>Paraconexibacter</taxon>
    </lineage>
</organism>
<feature type="binding site" evidence="8">
    <location>
        <position position="54"/>
    </location>
    <ligand>
        <name>Mg(2+)</name>
        <dbReference type="ChEBI" id="CHEBI:18420"/>
    </ligand>
</feature>
<dbReference type="GO" id="GO:0006633">
    <property type="term" value="P:fatty acid biosynthetic process"/>
    <property type="evidence" value="ECO:0007669"/>
    <property type="project" value="UniProtKB-UniRule"/>
</dbReference>
<dbReference type="GO" id="GO:0008897">
    <property type="term" value="F:holo-[acyl-carrier-protein] synthase activity"/>
    <property type="evidence" value="ECO:0007669"/>
    <property type="project" value="UniProtKB-UniRule"/>
</dbReference>
<keyword evidence="6 8" id="KW-0443">Lipid metabolism</keyword>
<dbReference type="HAMAP" id="MF_00101">
    <property type="entry name" value="AcpS"/>
    <property type="match status" value="1"/>
</dbReference>
<evidence type="ECO:0000259" key="9">
    <source>
        <dbReference type="Pfam" id="PF01648"/>
    </source>
</evidence>
<keyword evidence="3 8" id="KW-0479">Metal-binding</keyword>
<accession>A0A2T4UF04</accession>
<evidence type="ECO:0000256" key="5">
    <source>
        <dbReference type="ARBA" id="ARBA00022842"/>
    </source>
</evidence>
<evidence type="ECO:0000256" key="8">
    <source>
        <dbReference type="HAMAP-Rule" id="MF_00101"/>
    </source>
</evidence>
<comment type="caution">
    <text evidence="10">The sequence shown here is derived from an EMBL/GenBank/DDBJ whole genome shotgun (WGS) entry which is preliminary data.</text>
</comment>
<proteinExistence type="inferred from homology"/>
<comment type="catalytic activity">
    <reaction evidence="8">
        <text>apo-[ACP] + CoA = holo-[ACP] + adenosine 3',5'-bisphosphate + H(+)</text>
        <dbReference type="Rhea" id="RHEA:12068"/>
        <dbReference type="Rhea" id="RHEA-COMP:9685"/>
        <dbReference type="Rhea" id="RHEA-COMP:9690"/>
        <dbReference type="ChEBI" id="CHEBI:15378"/>
        <dbReference type="ChEBI" id="CHEBI:29999"/>
        <dbReference type="ChEBI" id="CHEBI:57287"/>
        <dbReference type="ChEBI" id="CHEBI:58343"/>
        <dbReference type="ChEBI" id="CHEBI:64479"/>
        <dbReference type="EC" id="2.7.8.7"/>
    </reaction>
</comment>
<keyword evidence="7 8" id="KW-0275">Fatty acid biosynthesis</keyword>
<evidence type="ECO:0000256" key="6">
    <source>
        <dbReference type="ARBA" id="ARBA00023098"/>
    </source>
</evidence>
<dbReference type="AlphaFoldDB" id="A0A2T4UF04"/>
<keyword evidence="2 8" id="KW-0808">Transferase</keyword>
<evidence type="ECO:0000256" key="7">
    <source>
        <dbReference type="ARBA" id="ARBA00023160"/>
    </source>
</evidence>
<evidence type="ECO:0000313" key="10">
    <source>
        <dbReference type="EMBL" id="PTL56363.1"/>
    </source>
</evidence>
<dbReference type="EMBL" id="PYYB01000002">
    <property type="protein sequence ID" value="PTL56363.1"/>
    <property type="molecule type" value="Genomic_DNA"/>
</dbReference>
<keyword evidence="5 8" id="KW-0460">Magnesium</keyword>
<keyword evidence="8" id="KW-0963">Cytoplasm</keyword>
<dbReference type="InterPro" id="IPR002582">
    <property type="entry name" value="ACPS"/>
</dbReference>
<dbReference type="OrthoDB" id="517356at2"/>
<comment type="function">
    <text evidence="8">Transfers the 4'-phosphopantetheine moiety from coenzyme A to a Ser of acyl-carrier-protein.</text>
</comment>
<name>A0A2T4UF04_9ACTN</name>
<comment type="subcellular location">
    <subcellularLocation>
        <location evidence="8">Cytoplasm</location>
    </subcellularLocation>
</comment>
<dbReference type="NCBIfam" id="TIGR00516">
    <property type="entry name" value="acpS"/>
    <property type="match status" value="1"/>
</dbReference>
<evidence type="ECO:0000256" key="3">
    <source>
        <dbReference type="ARBA" id="ARBA00022723"/>
    </source>
</evidence>
<dbReference type="InterPro" id="IPR037143">
    <property type="entry name" value="4-PPantetheinyl_Trfase_dom_sf"/>
</dbReference>
<dbReference type="NCBIfam" id="NF000832">
    <property type="entry name" value="PRK00070.3-2"/>
    <property type="match status" value="1"/>
</dbReference>
<keyword evidence="1 8" id="KW-0444">Lipid biosynthesis</keyword>
<protein>
    <recommendedName>
        <fullName evidence="8">Holo-[acyl-carrier-protein] synthase</fullName>
        <shortName evidence="8">Holo-ACP synthase</shortName>
        <ecNumber evidence="8">2.7.8.7</ecNumber>
    </recommendedName>
    <alternativeName>
        <fullName evidence="8">4'-phosphopantetheinyl transferase AcpS</fullName>
    </alternativeName>
</protein>
<dbReference type="RefSeq" id="WP_107570082.1">
    <property type="nucleotide sequence ID" value="NZ_PYYB01000002.1"/>
</dbReference>
<feature type="binding site" evidence="8">
    <location>
        <position position="6"/>
    </location>
    <ligand>
        <name>Mg(2+)</name>
        <dbReference type="ChEBI" id="CHEBI:18420"/>
    </ligand>
</feature>